<proteinExistence type="predicted"/>
<sequence length="132" mass="14719">MSGLLSLIRRCPARHAMFTSNATRAWTRTMAGPNTKHYDVSDGPMAQLLRIVRDGEGMTVSQLYERATSDGVGVHSRRHMKGLLNWMKKIGRVRTEPARNAQGKIVRGKNHSFHLTEVGETHIAKIDEAAGR</sequence>
<dbReference type="EMBL" id="HBEQ01014533">
    <property type="protein sequence ID" value="CAD8526003.1"/>
    <property type="molecule type" value="Transcribed_RNA"/>
</dbReference>
<name>A0A7S0IMG0_MICPS</name>
<accession>A0A7S0IMG0</accession>
<evidence type="ECO:0000313" key="1">
    <source>
        <dbReference type="EMBL" id="CAD8526003.1"/>
    </source>
</evidence>
<protein>
    <submittedName>
        <fullName evidence="1">Uncharacterized protein</fullName>
    </submittedName>
</protein>
<organism evidence="1">
    <name type="scientific">Micromonas pusilla</name>
    <name type="common">Picoplanktonic green alga</name>
    <name type="synonym">Chromulina pusilla</name>
    <dbReference type="NCBI Taxonomy" id="38833"/>
    <lineage>
        <taxon>Eukaryota</taxon>
        <taxon>Viridiplantae</taxon>
        <taxon>Chlorophyta</taxon>
        <taxon>Mamiellophyceae</taxon>
        <taxon>Mamiellales</taxon>
        <taxon>Mamiellaceae</taxon>
        <taxon>Micromonas</taxon>
    </lineage>
</organism>
<dbReference type="AlphaFoldDB" id="A0A7S0IMG0"/>
<gene>
    <name evidence="1" type="ORF">MCOM1403_LOCUS11710</name>
</gene>
<reference evidence="1" key="1">
    <citation type="submission" date="2021-01" db="EMBL/GenBank/DDBJ databases">
        <authorList>
            <person name="Corre E."/>
            <person name="Pelletier E."/>
            <person name="Niang G."/>
            <person name="Scheremetjew M."/>
            <person name="Finn R."/>
            <person name="Kale V."/>
            <person name="Holt S."/>
            <person name="Cochrane G."/>
            <person name="Meng A."/>
            <person name="Brown T."/>
            <person name="Cohen L."/>
        </authorList>
    </citation>
    <scope>NUCLEOTIDE SEQUENCE</scope>
    <source>
        <strain evidence="1">CCMP1723</strain>
    </source>
</reference>